<dbReference type="InterPro" id="IPR009057">
    <property type="entry name" value="Homeodomain-like_sf"/>
</dbReference>
<dbReference type="Gene3D" id="1.10.10.60">
    <property type="entry name" value="Homeodomain-like"/>
    <property type="match status" value="1"/>
</dbReference>
<comment type="caution">
    <text evidence="3">The sequence shown here is derived from an EMBL/GenBank/DDBJ whole genome shotgun (WGS) entry which is preliminary data.</text>
</comment>
<reference evidence="3" key="2">
    <citation type="submission" date="2020-11" db="EMBL/GenBank/DDBJ databases">
        <authorList>
            <person name="McCartney M.A."/>
            <person name="Auch B."/>
            <person name="Kono T."/>
            <person name="Mallez S."/>
            <person name="Becker A."/>
            <person name="Gohl D.M."/>
            <person name="Silverstein K.A.T."/>
            <person name="Koren S."/>
            <person name="Bechman K.B."/>
            <person name="Herman A."/>
            <person name="Abrahante J.E."/>
            <person name="Garbe J."/>
        </authorList>
    </citation>
    <scope>NUCLEOTIDE SEQUENCE</scope>
    <source>
        <strain evidence="3">Duluth1</strain>
        <tissue evidence="3">Whole animal</tissue>
    </source>
</reference>
<dbReference type="AlphaFoldDB" id="A0A9D4RZ52"/>
<feature type="domain" description="HTH CENPB-type" evidence="2">
    <location>
        <begin position="70"/>
        <end position="101"/>
    </location>
</feature>
<evidence type="ECO:0000313" key="4">
    <source>
        <dbReference type="Proteomes" id="UP000828390"/>
    </source>
</evidence>
<dbReference type="InterPro" id="IPR006600">
    <property type="entry name" value="HTH_CenpB_DNA-bd_dom"/>
</dbReference>
<proteinExistence type="predicted"/>
<evidence type="ECO:0000259" key="2">
    <source>
        <dbReference type="Pfam" id="PF03221"/>
    </source>
</evidence>
<dbReference type="Proteomes" id="UP000828390">
    <property type="component" value="Unassembled WGS sequence"/>
</dbReference>
<gene>
    <name evidence="3" type="ORF">DPMN_007922</name>
</gene>
<dbReference type="Pfam" id="PF03221">
    <property type="entry name" value="HTH_Tnp_Tc5"/>
    <property type="match status" value="1"/>
</dbReference>
<sequence>MWRLSATASGESVAEGTLTGPKASFLLRNGSLNLRRSRKIEKGLKIKKKIASKFLPGDLVPAKKARAAKFPYIEAALLAWFKNARQQNTPIDGETMRAKAKIHQYRLFRQLKINGKGETNSFRLQTILETYADIFNATR</sequence>
<dbReference type="GO" id="GO:0003677">
    <property type="term" value="F:DNA binding"/>
    <property type="evidence" value="ECO:0007669"/>
    <property type="project" value="UniProtKB-KW"/>
</dbReference>
<keyword evidence="1" id="KW-0238">DNA-binding</keyword>
<protein>
    <recommendedName>
        <fullName evidence="2">HTH CENPB-type domain-containing protein</fullName>
    </recommendedName>
</protein>
<dbReference type="SUPFAM" id="SSF46689">
    <property type="entry name" value="Homeodomain-like"/>
    <property type="match status" value="1"/>
</dbReference>
<organism evidence="3 4">
    <name type="scientific">Dreissena polymorpha</name>
    <name type="common">Zebra mussel</name>
    <name type="synonym">Mytilus polymorpha</name>
    <dbReference type="NCBI Taxonomy" id="45954"/>
    <lineage>
        <taxon>Eukaryota</taxon>
        <taxon>Metazoa</taxon>
        <taxon>Spiralia</taxon>
        <taxon>Lophotrochozoa</taxon>
        <taxon>Mollusca</taxon>
        <taxon>Bivalvia</taxon>
        <taxon>Autobranchia</taxon>
        <taxon>Heteroconchia</taxon>
        <taxon>Euheterodonta</taxon>
        <taxon>Imparidentia</taxon>
        <taxon>Neoheterodontei</taxon>
        <taxon>Myida</taxon>
        <taxon>Dreissenoidea</taxon>
        <taxon>Dreissenidae</taxon>
        <taxon>Dreissena</taxon>
    </lineage>
</organism>
<accession>A0A9D4RZ52</accession>
<dbReference type="EMBL" id="JAIWYP010000001">
    <property type="protein sequence ID" value="KAH3883952.1"/>
    <property type="molecule type" value="Genomic_DNA"/>
</dbReference>
<name>A0A9D4RZ52_DREPO</name>
<reference evidence="3" key="1">
    <citation type="journal article" date="2019" name="bioRxiv">
        <title>The Genome of the Zebra Mussel, Dreissena polymorpha: A Resource for Invasive Species Research.</title>
        <authorList>
            <person name="McCartney M.A."/>
            <person name="Auch B."/>
            <person name="Kono T."/>
            <person name="Mallez S."/>
            <person name="Zhang Y."/>
            <person name="Obille A."/>
            <person name="Becker A."/>
            <person name="Abrahante J.E."/>
            <person name="Garbe J."/>
            <person name="Badalamenti J.P."/>
            <person name="Herman A."/>
            <person name="Mangelson H."/>
            <person name="Liachko I."/>
            <person name="Sullivan S."/>
            <person name="Sone E.D."/>
            <person name="Koren S."/>
            <person name="Silverstein K.A.T."/>
            <person name="Beckman K.B."/>
            <person name="Gohl D.M."/>
        </authorList>
    </citation>
    <scope>NUCLEOTIDE SEQUENCE</scope>
    <source>
        <strain evidence="3">Duluth1</strain>
        <tissue evidence="3">Whole animal</tissue>
    </source>
</reference>
<evidence type="ECO:0000256" key="1">
    <source>
        <dbReference type="ARBA" id="ARBA00023125"/>
    </source>
</evidence>
<evidence type="ECO:0000313" key="3">
    <source>
        <dbReference type="EMBL" id="KAH3883952.1"/>
    </source>
</evidence>
<keyword evidence="4" id="KW-1185">Reference proteome</keyword>